<keyword evidence="14" id="KW-1185">Reference proteome</keyword>
<evidence type="ECO:0000313" key="14">
    <source>
        <dbReference type="Proteomes" id="UP000001593"/>
    </source>
</evidence>
<feature type="transmembrane region" description="Helical" evidence="11">
    <location>
        <begin position="329"/>
        <end position="351"/>
    </location>
</feature>
<organism evidence="13 14">
    <name type="scientific">Nematostella vectensis</name>
    <name type="common">Starlet sea anemone</name>
    <dbReference type="NCBI Taxonomy" id="45351"/>
    <lineage>
        <taxon>Eukaryota</taxon>
        <taxon>Metazoa</taxon>
        <taxon>Cnidaria</taxon>
        <taxon>Anthozoa</taxon>
        <taxon>Hexacorallia</taxon>
        <taxon>Actiniaria</taxon>
        <taxon>Edwardsiidae</taxon>
        <taxon>Nematostella</taxon>
    </lineage>
</organism>
<keyword evidence="5 9" id="KW-0297">G-protein coupled receptor</keyword>
<dbReference type="FunCoup" id="A7SJT7">
    <property type="interactions" value="112"/>
</dbReference>
<feature type="transmembrane region" description="Helical" evidence="11">
    <location>
        <begin position="421"/>
        <end position="441"/>
    </location>
</feature>
<dbReference type="InterPro" id="IPR017452">
    <property type="entry name" value="GPCR_Rhodpsn_7TM"/>
</dbReference>
<evidence type="ECO:0000256" key="8">
    <source>
        <dbReference type="ARBA" id="ARBA00023224"/>
    </source>
</evidence>
<comment type="subcellular location">
    <subcellularLocation>
        <location evidence="1">Cell membrane</location>
        <topology evidence="1">Multi-pass membrane protein</topology>
    </subcellularLocation>
</comment>
<dbReference type="PANTHER" id="PTHR24228:SF59">
    <property type="entry name" value="NEUROPEPTIDE RECEPTOR 15"/>
    <property type="match status" value="1"/>
</dbReference>
<feature type="domain" description="G-protein coupled receptors family 1 profile" evidence="12">
    <location>
        <begin position="172"/>
        <end position="439"/>
    </location>
</feature>
<dbReference type="InterPro" id="IPR000276">
    <property type="entry name" value="GPCR_Rhodpsn"/>
</dbReference>
<dbReference type="eggNOG" id="KOG4219">
    <property type="taxonomic scope" value="Eukaryota"/>
</dbReference>
<evidence type="ECO:0000256" key="9">
    <source>
        <dbReference type="RuleBase" id="RU000688"/>
    </source>
</evidence>
<dbReference type="PROSITE" id="PS50262">
    <property type="entry name" value="G_PROTEIN_RECEP_F1_2"/>
    <property type="match status" value="1"/>
</dbReference>
<feature type="transmembrane region" description="Helical" evidence="11">
    <location>
        <begin position="281"/>
        <end position="300"/>
    </location>
</feature>
<feature type="region of interest" description="Disordered" evidence="10">
    <location>
        <begin position="471"/>
        <end position="501"/>
    </location>
</feature>
<keyword evidence="4 11" id="KW-1133">Transmembrane helix</keyword>
<keyword evidence="6 11" id="KW-0472">Membrane</keyword>
<evidence type="ECO:0000256" key="11">
    <source>
        <dbReference type="SAM" id="Phobius"/>
    </source>
</evidence>
<dbReference type="Gene3D" id="1.20.1070.10">
    <property type="entry name" value="Rhodopsin 7-helix transmembrane proteins"/>
    <property type="match status" value="1"/>
</dbReference>
<evidence type="ECO:0000256" key="10">
    <source>
        <dbReference type="SAM" id="MobiDB-lite"/>
    </source>
</evidence>
<evidence type="ECO:0000256" key="2">
    <source>
        <dbReference type="ARBA" id="ARBA00022475"/>
    </source>
</evidence>
<feature type="transmembrane region" description="Helical" evidence="11">
    <location>
        <begin position="242"/>
        <end position="260"/>
    </location>
</feature>
<dbReference type="HOGENOM" id="CLU_042204_0_0_1"/>
<keyword evidence="2" id="KW-1003">Cell membrane</keyword>
<dbReference type="CDD" id="cd00637">
    <property type="entry name" value="7tm_classA_rhodopsin-like"/>
    <property type="match status" value="1"/>
</dbReference>
<reference evidence="13 14" key="1">
    <citation type="journal article" date="2007" name="Science">
        <title>Sea anemone genome reveals ancestral eumetazoan gene repertoire and genomic organization.</title>
        <authorList>
            <person name="Putnam N.H."/>
            <person name="Srivastava M."/>
            <person name="Hellsten U."/>
            <person name="Dirks B."/>
            <person name="Chapman J."/>
            <person name="Salamov A."/>
            <person name="Terry A."/>
            <person name="Shapiro H."/>
            <person name="Lindquist E."/>
            <person name="Kapitonov V.V."/>
            <person name="Jurka J."/>
            <person name="Genikhovich G."/>
            <person name="Grigoriev I.V."/>
            <person name="Lucas S.M."/>
            <person name="Steele R.E."/>
            <person name="Finnerty J.R."/>
            <person name="Technau U."/>
            <person name="Martindale M.Q."/>
            <person name="Rokhsar D.S."/>
        </authorList>
    </citation>
    <scope>NUCLEOTIDE SEQUENCE [LARGE SCALE GENOMIC DNA]</scope>
    <source>
        <strain evidence="14">CH2 X CH6</strain>
    </source>
</reference>
<evidence type="ECO:0000313" key="13">
    <source>
        <dbReference type="EMBL" id="EDO35995.1"/>
    </source>
</evidence>
<dbReference type="GO" id="GO:0007186">
    <property type="term" value="P:G protein-coupled receptor signaling pathway"/>
    <property type="evidence" value="ECO:0000318"/>
    <property type="project" value="GO_Central"/>
</dbReference>
<feature type="transmembrane region" description="Helical" evidence="11">
    <location>
        <begin position="383"/>
        <end position="401"/>
    </location>
</feature>
<feature type="compositionally biased region" description="Basic and acidic residues" evidence="10">
    <location>
        <begin position="491"/>
        <end position="501"/>
    </location>
</feature>
<keyword evidence="3 9" id="KW-0812">Transmembrane</keyword>
<dbReference type="AlphaFoldDB" id="A7SJT7"/>
<dbReference type="SUPFAM" id="SSF81321">
    <property type="entry name" value="Family A G protein-coupled receptor-like"/>
    <property type="match status" value="1"/>
</dbReference>
<feature type="transmembrane region" description="Helical" evidence="11">
    <location>
        <begin position="200"/>
        <end position="222"/>
    </location>
</feature>
<dbReference type="InParanoid" id="A7SJT7"/>
<evidence type="ECO:0000256" key="3">
    <source>
        <dbReference type="ARBA" id="ARBA00022692"/>
    </source>
</evidence>
<accession>A7SJT7</accession>
<evidence type="ECO:0000256" key="6">
    <source>
        <dbReference type="ARBA" id="ARBA00023136"/>
    </source>
</evidence>
<dbReference type="PRINTS" id="PR00237">
    <property type="entry name" value="GPCRRHODOPSN"/>
</dbReference>
<proteinExistence type="inferred from homology"/>
<dbReference type="GO" id="GO:0004930">
    <property type="term" value="F:G protein-coupled receptor activity"/>
    <property type="evidence" value="ECO:0007669"/>
    <property type="project" value="UniProtKB-KW"/>
</dbReference>
<dbReference type="PANTHER" id="PTHR24228">
    <property type="entry name" value="B2 BRADYKININ RECEPTOR/ANGIOTENSIN II RECEPTOR"/>
    <property type="match status" value="1"/>
</dbReference>
<keyword evidence="8 9" id="KW-0807">Transducer</keyword>
<feature type="transmembrane region" description="Helical" evidence="11">
    <location>
        <begin position="156"/>
        <end position="179"/>
    </location>
</feature>
<evidence type="ECO:0000256" key="7">
    <source>
        <dbReference type="ARBA" id="ARBA00023170"/>
    </source>
</evidence>
<evidence type="ECO:0000256" key="4">
    <source>
        <dbReference type="ARBA" id="ARBA00022989"/>
    </source>
</evidence>
<gene>
    <name evidence="13" type="ORF">NEMVEDRAFT_v1g213372</name>
</gene>
<name>A7SJT7_NEMVE</name>
<keyword evidence="7 9" id="KW-0675">Receptor</keyword>
<comment type="similarity">
    <text evidence="9">Belongs to the G-protein coupled receptor 1 family.</text>
</comment>
<dbReference type="PROSITE" id="PS00237">
    <property type="entry name" value="G_PROTEIN_RECEP_F1_1"/>
    <property type="match status" value="1"/>
</dbReference>
<evidence type="ECO:0000256" key="5">
    <source>
        <dbReference type="ARBA" id="ARBA00023040"/>
    </source>
</evidence>
<evidence type="ECO:0000259" key="12">
    <source>
        <dbReference type="PROSITE" id="PS50262"/>
    </source>
</evidence>
<protein>
    <recommendedName>
        <fullName evidence="12">G-protein coupled receptors family 1 profile domain-containing protein</fullName>
    </recommendedName>
</protein>
<dbReference type="PhylomeDB" id="A7SJT7"/>
<sequence length="501" mass="57091">MSEGQIFSMASQMKTAHRTIKSSPDWLSSIQKLAILELEANSLGRTSSAPILCEGVNTIATSKQKLRKELRISYLKKRFYASVNNYNRDITAKATKRTPHLVSKIKHDLSHFCTIYRGRTCVGLTKRYHTKVMANASNTNHSRIYKHSPLPVHTKATFAAVVLLCGAIGFIGNTLVLVFERKKRKAADTPSKRRAFERSLTLYLLKSLALTDLLCSVINPPLFLYLMNGNHTANWHCVVNNIPVFCFPAMTILNLVVISLDRYMAVFHPLRALTRAFAKKLVIAAWIVGAILAVILALPVRNMYIELDGNVYTFSCIGSSKEVWEKVDFGVITLLVYLVPNAIMFYTAATVSRFLRKRSRDIQDSANIHSNNSQGRRFKDTKMFINVIFAFCIPYSTYFVYNLVKRFAGLELSYELEFTIRMSGCVLATFNSCINPIIYLFSYKDFRRELRNRICPRQVVNDESRQRQDLYMAGRSEGRNRTGPSLPNIPEQERNTIETRL</sequence>
<dbReference type="EMBL" id="DS469681">
    <property type="protein sequence ID" value="EDO35995.1"/>
    <property type="molecule type" value="Genomic_DNA"/>
</dbReference>
<evidence type="ECO:0000256" key="1">
    <source>
        <dbReference type="ARBA" id="ARBA00004651"/>
    </source>
</evidence>
<dbReference type="GO" id="GO:0005886">
    <property type="term" value="C:plasma membrane"/>
    <property type="evidence" value="ECO:0007669"/>
    <property type="project" value="UniProtKB-SubCell"/>
</dbReference>
<dbReference type="Pfam" id="PF00001">
    <property type="entry name" value="7tm_1"/>
    <property type="match status" value="1"/>
</dbReference>
<dbReference type="Proteomes" id="UP000001593">
    <property type="component" value="Unassembled WGS sequence"/>
</dbReference>